<dbReference type="SUPFAM" id="SSF49313">
    <property type="entry name" value="Cadherin-like"/>
    <property type="match status" value="1"/>
</dbReference>
<gene>
    <name evidence="1" type="ORF">CTOB1V02_LOCUS6776</name>
</gene>
<dbReference type="GO" id="GO:0016020">
    <property type="term" value="C:membrane"/>
    <property type="evidence" value="ECO:0007669"/>
    <property type="project" value="InterPro"/>
</dbReference>
<dbReference type="InterPro" id="IPR002126">
    <property type="entry name" value="Cadherin-like_dom"/>
</dbReference>
<dbReference type="EMBL" id="OB661753">
    <property type="protein sequence ID" value="CAD7228898.1"/>
    <property type="molecule type" value="Genomic_DNA"/>
</dbReference>
<dbReference type="GO" id="GO:0005509">
    <property type="term" value="F:calcium ion binding"/>
    <property type="evidence" value="ECO:0007669"/>
    <property type="project" value="UniProtKB-UniRule"/>
</dbReference>
<organism evidence="1">
    <name type="scientific">Cyprideis torosa</name>
    <dbReference type="NCBI Taxonomy" id="163714"/>
    <lineage>
        <taxon>Eukaryota</taxon>
        <taxon>Metazoa</taxon>
        <taxon>Ecdysozoa</taxon>
        <taxon>Arthropoda</taxon>
        <taxon>Crustacea</taxon>
        <taxon>Oligostraca</taxon>
        <taxon>Ostracoda</taxon>
        <taxon>Podocopa</taxon>
        <taxon>Podocopida</taxon>
        <taxon>Cytherocopina</taxon>
        <taxon>Cytheroidea</taxon>
        <taxon>Cytherideidae</taxon>
        <taxon>Cyprideis</taxon>
    </lineage>
</organism>
<proteinExistence type="predicted"/>
<dbReference type="AlphaFoldDB" id="A0A7R8WEK5"/>
<dbReference type="PROSITE" id="PS50268">
    <property type="entry name" value="CADHERIN_2"/>
    <property type="match status" value="1"/>
</dbReference>
<sequence length="298" mass="32992">MAVNCRRIPLSSMYSEQRFGFVGGFGASSKSSFNPRKGERCLSVSHRCLSVSHRCLSVNHRLRRIDASVRLAWKRNHCGRQIGWCSQDSETTPLLLGWSMMARVQGQRQNSAAVDSRGGLIDRARVQTIPGISSPVTFGLEESQNEDIDGLEFFRIDSRTGKIYLNKSLEDEGGKTFYLYVTATSGSLTSKVEVQVEVEEDDLDDDDDETDSDGVEDDLLISPSTFRPTDKGMALTEDRRFGIDESWRPLCSSCLAERIIVPSGCLPLFMETFCLEDPESVLVTFDPSDLSSASAASS</sequence>
<accession>A0A7R8WEK5</accession>
<evidence type="ECO:0000313" key="1">
    <source>
        <dbReference type="EMBL" id="CAD7228898.1"/>
    </source>
</evidence>
<name>A0A7R8WEK5_9CRUS</name>
<dbReference type="CDD" id="cd11304">
    <property type="entry name" value="Cadherin_repeat"/>
    <property type="match status" value="1"/>
</dbReference>
<dbReference type="Gene3D" id="2.60.40.60">
    <property type="entry name" value="Cadherins"/>
    <property type="match status" value="1"/>
</dbReference>
<dbReference type="GO" id="GO:0007156">
    <property type="term" value="P:homophilic cell adhesion via plasma membrane adhesion molecules"/>
    <property type="evidence" value="ECO:0007669"/>
    <property type="project" value="InterPro"/>
</dbReference>
<dbReference type="InterPro" id="IPR015919">
    <property type="entry name" value="Cadherin-like_sf"/>
</dbReference>
<protein>
    <submittedName>
        <fullName evidence="1">Uncharacterized protein</fullName>
    </submittedName>
</protein>
<dbReference type="SMART" id="SM00112">
    <property type="entry name" value="CA"/>
    <property type="match status" value="1"/>
</dbReference>
<reference evidence="1" key="1">
    <citation type="submission" date="2020-11" db="EMBL/GenBank/DDBJ databases">
        <authorList>
            <person name="Tran Van P."/>
        </authorList>
    </citation>
    <scope>NUCLEOTIDE SEQUENCE</scope>
</reference>